<feature type="compositionally biased region" description="Basic residues" evidence="7">
    <location>
        <begin position="20"/>
        <end position="32"/>
    </location>
</feature>
<dbReference type="EMBL" id="CP000750">
    <property type="protein sequence ID" value="ABS02318.1"/>
    <property type="molecule type" value="Genomic_DNA"/>
</dbReference>
<feature type="region of interest" description="Disordered" evidence="7">
    <location>
        <begin position="1"/>
        <end position="33"/>
    </location>
</feature>
<comment type="subcellular location">
    <subcellularLocation>
        <location evidence="1">Cell membrane</location>
        <topology evidence="1">Multi-pass membrane protein</topology>
    </subcellularLocation>
</comment>
<feature type="transmembrane region" description="Helical" evidence="8">
    <location>
        <begin position="215"/>
        <end position="236"/>
    </location>
</feature>
<feature type="transmembrane region" description="Helical" evidence="8">
    <location>
        <begin position="36"/>
        <end position="58"/>
    </location>
</feature>
<evidence type="ECO:0000313" key="11">
    <source>
        <dbReference type="Proteomes" id="UP000001116"/>
    </source>
</evidence>
<evidence type="ECO:0000313" key="10">
    <source>
        <dbReference type="EMBL" id="ABS02318.1"/>
    </source>
</evidence>
<feature type="transmembrane region" description="Helical" evidence="8">
    <location>
        <begin position="191"/>
        <end position="209"/>
    </location>
</feature>
<accession>A6W679</accession>
<evidence type="ECO:0000256" key="3">
    <source>
        <dbReference type="ARBA" id="ARBA00022475"/>
    </source>
</evidence>
<name>A6W679_KINRD</name>
<evidence type="ECO:0000259" key="9">
    <source>
        <dbReference type="Pfam" id="PF03458"/>
    </source>
</evidence>
<keyword evidence="3" id="KW-1003">Cell membrane</keyword>
<dbReference type="KEGG" id="kra:Krad_0830"/>
<proteinExistence type="inferred from homology"/>
<dbReference type="Pfam" id="PF03458">
    <property type="entry name" value="Gly_transporter"/>
    <property type="match status" value="2"/>
</dbReference>
<dbReference type="OrthoDB" id="9791874at2"/>
<keyword evidence="6 8" id="KW-0472">Membrane</keyword>
<dbReference type="PANTHER" id="PTHR30506:SF3">
    <property type="entry name" value="UPF0126 INNER MEMBRANE PROTEIN YADS-RELATED"/>
    <property type="match status" value="1"/>
</dbReference>
<feature type="transmembrane region" description="Helical" evidence="8">
    <location>
        <begin position="158"/>
        <end position="179"/>
    </location>
</feature>
<protein>
    <recommendedName>
        <fullName evidence="9">Glycine transporter domain-containing protein</fullName>
    </recommendedName>
</protein>
<evidence type="ECO:0000256" key="5">
    <source>
        <dbReference type="ARBA" id="ARBA00022989"/>
    </source>
</evidence>
<evidence type="ECO:0000256" key="6">
    <source>
        <dbReference type="ARBA" id="ARBA00023136"/>
    </source>
</evidence>
<keyword evidence="11" id="KW-1185">Reference proteome</keyword>
<evidence type="ECO:0000256" key="7">
    <source>
        <dbReference type="SAM" id="MobiDB-lite"/>
    </source>
</evidence>
<evidence type="ECO:0000256" key="4">
    <source>
        <dbReference type="ARBA" id="ARBA00022692"/>
    </source>
</evidence>
<dbReference type="Proteomes" id="UP000001116">
    <property type="component" value="Chromosome"/>
</dbReference>
<dbReference type="AlphaFoldDB" id="A6W679"/>
<feature type="transmembrane region" description="Helical" evidence="8">
    <location>
        <begin position="104"/>
        <end position="121"/>
    </location>
</feature>
<evidence type="ECO:0000256" key="2">
    <source>
        <dbReference type="ARBA" id="ARBA00008193"/>
    </source>
</evidence>
<reference evidence="11" key="1">
    <citation type="journal article" date="2008" name="PLoS ONE">
        <title>Survival in nuclear waste, extreme resistance, and potential applications gleaned from the genome sequence of Kineococcus radiotolerans SRS30216.</title>
        <authorList>
            <person name="Bagwell C.E."/>
            <person name="Bhat S."/>
            <person name="Hawkins G.M."/>
            <person name="Smith B.W."/>
            <person name="Biswas T."/>
            <person name="Hoover T.R."/>
            <person name="Saunders E."/>
            <person name="Han C.S."/>
            <person name="Tsodikov O.V."/>
            <person name="Shimkets L.J."/>
        </authorList>
    </citation>
    <scope>NUCLEOTIDE SEQUENCE [LARGE SCALE GENOMIC DNA]</scope>
    <source>
        <strain evidence="11">ATCC BAA-149 / DSM 14245 / SRS30216</strain>
    </source>
</reference>
<feature type="domain" description="Glycine transporter" evidence="9">
    <location>
        <begin position="134"/>
        <end position="204"/>
    </location>
</feature>
<dbReference type="GO" id="GO:0005886">
    <property type="term" value="C:plasma membrane"/>
    <property type="evidence" value="ECO:0007669"/>
    <property type="project" value="UniProtKB-SubCell"/>
</dbReference>
<keyword evidence="4 8" id="KW-0812">Transmembrane</keyword>
<dbReference type="PANTHER" id="PTHR30506">
    <property type="entry name" value="INNER MEMBRANE PROTEIN"/>
    <property type="match status" value="1"/>
</dbReference>
<feature type="domain" description="Glycine transporter" evidence="9">
    <location>
        <begin position="47"/>
        <end position="122"/>
    </location>
</feature>
<comment type="similarity">
    <text evidence="2">Belongs to the UPF0126 family.</text>
</comment>
<feature type="compositionally biased region" description="Low complexity" evidence="7">
    <location>
        <begin position="9"/>
        <end position="19"/>
    </location>
</feature>
<keyword evidence="5 8" id="KW-1133">Transmembrane helix</keyword>
<gene>
    <name evidence="10" type="ordered locus">Krad_0830</name>
</gene>
<feature type="transmembrane region" description="Helical" evidence="8">
    <location>
        <begin position="70"/>
        <end position="89"/>
    </location>
</feature>
<organism evidence="10 11">
    <name type="scientific">Kineococcus radiotolerans (strain ATCC BAA-149 / DSM 14245 / SRS30216)</name>
    <dbReference type="NCBI Taxonomy" id="266940"/>
    <lineage>
        <taxon>Bacteria</taxon>
        <taxon>Bacillati</taxon>
        <taxon>Actinomycetota</taxon>
        <taxon>Actinomycetes</taxon>
        <taxon>Kineosporiales</taxon>
        <taxon>Kineosporiaceae</taxon>
        <taxon>Kineococcus</taxon>
    </lineage>
</organism>
<sequence length="251" mass="25477">MFERVQRLTPAAVTAPAAPQRHRGPRHRRGARPGRIGAVTAQGFLLLLELVGVFAFALDGALTAMRAAHLDLFGVVTLGIVTAVGGGILRDVLLGELPPATFSTWYYLATATVGALTAFWGHRLVSRMSRPILVFDTIGLSLFAVSGAQLAVHAGVGAGQAILLGGLTAVGGGTLRDVLVRRVPTILTGGLYAVPALAGAAVAVTGPLLGLEAGVAAFAGGAVCAGLRVGGVLRGWRAPSAPRSAREGLDG</sequence>
<dbReference type="InterPro" id="IPR005115">
    <property type="entry name" value="Gly_transporter"/>
</dbReference>
<evidence type="ECO:0000256" key="8">
    <source>
        <dbReference type="SAM" id="Phobius"/>
    </source>
</evidence>
<dbReference type="eggNOG" id="COG2860">
    <property type="taxonomic scope" value="Bacteria"/>
</dbReference>
<feature type="transmembrane region" description="Helical" evidence="8">
    <location>
        <begin position="133"/>
        <end position="152"/>
    </location>
</feature>
<dbReference type="HOGENOM" id="CLU_064906_1_1_11"/>
<evidence type="ECO:0000256" key="1">
    <source>
        <dbReference type="ARBA" id="ARBA00004651"/>
    </source>
</evidence>